<comment type="caution">
    <text evidence="2">The sequence shown here is derived from an EMBL/GenBank/DDBJ whole genome shotgun (WGS) entry which is preliminary data.</text>
</comment>
<name>A0AAE4LIM7_9BACT</name>
<dbReference type="InterPro" id="IPR013783">
    <property type="entry name" value="Ig-like_fold"/>
</dbReference>
<feature type="signal peptide" evidence="1">
    <location>
        <begin position="1"/>
        <end position="23"/>
    </location>
</feature>
<dbReference type="InterPro" id="IPR011467">
    <property type="entry name" value="DUF1573"/>
</dbReference>
<dbReference type="EMBL" id="JAWDES010000003">
    <property type="protein sequence ID" value="MDU0258738.1"/>
    <property type="molecule type" value="Genomic_DNA"/>
</dbReference>
<accession>A0AAE4LIM7</accession>
<sequence>MTIRRHISLIILALCALTAPAHAQLIFTPDSWDFGTISETDGRVSHTFTGENRSDKPVVILDVVTTCGCTVPEFTKRPIRPGEKTTIKVTFDPTNRPGAFTKELGVYSSERRKIATLTVRGSVTPRTKTTEELYPVDAGGGLRLASTLCTFSYIREGQQVQSAIGCINTSNRPVRLELHPKESSGLLAADYPRELAPGQTAEINLMYLNPEGAPRYGSLRDALEVRADGRGNGTLIVAHGIGIDKSPADARRTPKVQITENIIKFGPVKHNAPQQQRTFTLTNTGDGELIVRAVETGGKVATTLTPGQRIPAGSSFTAKATLDPGRQEYGVVTDFVTIITNDPTRPMRRLRATAIVED</sequence>
<dbReference type="PANTHER" id="PTHR37833">
    <property type="entry name" value="LIPOPROTEIN-RELATED"/>
    <property type="match status" value="1"/>
</dbReference>
<proteinExistence type="predicted"/>
<evidence type="ECO:0000256" key="1">
    <source>
        <dbReference type="SAM" id="SignalP"/>
    </source>
</evidence>
<gene>
    <name evidence="2" type="ORF">RVH17_01165</name>
</gene>
<feature type="chain" id="PRO_5042181878" evidence="1">
    <location>
        <begin position="24"/>
        <end position="358"/>
    </location>
</feature>
<reference evidence="2" key="1">
    <citation type="submission" date="2023-10" db="EMBL/GenBank/DDBJ databases">
        <title>Genome Sequence of the Bacteria from From Gut Wall in Crohn's Disease.</title>
        <authorList>
            <person name="Rodriguez-Palacios A."/>
        </authorList>
    </citation>
    <scope>NUCLEOTIDE SEQUENCE</scope>
    <source>
        <strain evidence="2">CavFT-hAR58</strain>
    </source>
</reference>
<protein>
    <submittedName>
        <fullName evidence="2">DUF1573 domain-containing protein</fullName>
    </submittedName>
</protein>
<dbReference type="Proteomes" id="UP001181347">
    <property type="component" value="Unassembled WGS sequence"/>
</dbReference>
<organism evidence="2 3">
    <name type="scientific">Alistipes finegoldii</name>
    <dbReference type="NCBI Taxonomy" id="214856"/>
    <lineage>
        <taxon>Bacteria</taxon>
        <taxon>Pseudomonadati</taxon>
        <taxon>Bacteroidota</taxon>
        <taxon>Bacteroidia</taxon>
        <taxon>Bacteroidales</taxon>
        <taxon>Rikenellaceae</taxon>
        <taxon>Alistipes</taxon>
    </lineage>
</organism>
<evidence type="ECO:0000313" key="2">
    <source>
        <dbReference type="EMBL" id="MDU0258738.1"/>
    </source>
</evidence>
<dbReference type="Gene3D" id="2.60.40.10">
    <property type="entry name" value="Immunoglobulins"/>
    <property type="match status" value="2"/>
</dbReference>
<dbReference type="NCBIfam" id="NF012200">
    <property type="entry name" value="choice_anch_D"/>
    <property type="match status" value="1"/>
</dbReference>
<dbReference type="AlphaFoldDB" id="A0AAE4LIM7"/>
<dbReference type="RefSeq" id="WP_195559919.1">
    <property type="nucleotide sequence ID" value="NZ_BAAFKU010000012.1"/>
</dbReference>
<dbReference type="Pfam" id="PF07610">
    <property type="entry name" value="DUF1573"/>
    <property type="match status" value="2"/>
</dbReference>
<dbReference type="PANTHER" id="PTHR37833:SF1">
    <property type="entry name" value="SIGNAL PEPTIDE PROTEIN"/>
    <property type="match status" value="1"/>
</dbReference>
<evidence type="ECO:0000313" key="3">
    <source>
        <dbReference type="Proteomes" id="UP001181347"/>
    </source>
</evidence>
<keyword evidence="1" id="KW-0732">Signal</keyword>